<reference evidence="2 3" key="1">
    <citation type="submission" date="2016-10" db="EMBL/GenBank/DDBJ databases">
        <authorList>
            <person name="de Groot N.N."/>
        </authorList>
    </citation>
    <scope>NUCLEOTIDE SEQUENCE [LARGE SCALE GENOMIC DNA]</scope>
    <source>
        <strain evidence="2 3">CGMCC 4.5598</strain>
    </source>
</reference>
<keyword evidence="3" id="KW-1185">Reference proteome</keyword>
<dbReference type="AlphaFoldDB" id="A0A1I0LTS1"/>
<proteinExistence type="predicted"/>
<gene>
    <name evidence="2" type="ORF">SAMN05421811_12741</name>
</gene>
<organism evidence="2 3">
    <name type="scientific">Nonomuraea wenchangensis</name>
    <dbReference type="NCBI Taxonomy" id="568860"/>
    <lineage>
        <taxon>Bacteria</taxon>
        <taxon>Bacillati</taxon>
        <taxon>Actinomycetota</taxon>
        <taxon>Actinomycetes</taxon>
        <taxon>Streptosporangiales</taxon>
        <taxon>Streptosporangiaceae</taxon>
        <taxon>Nonomuraea</taxon>
    </lineage>
</organism>
<evidence type="ECO:0000256" key="1">
    <source>
        <dbReference type="SAM" id="MobiDB-lite"/>
    </source>
</evidence>
<dbReference type="EMBL" id="FOHX01000027">
    <property type="protein sequence ID" value="SEU46468.1"/>
    <property type="molecule type" value="Genomic_DNA"/>
</dbReference>
<feature type="region of interest" description="Disordered" evidence="1">
    <location>
        <begin position="95"/>
        <end position="119"/>
    </location>
</feature>
<name>A0A1I0LTS1_9ACTN</name>
<evidence type="ECO:0000313" key="2">
    <source>
        <dbReference type="EMBL" id="SEU46468.1"/>
    </source>
</evidence>
<evidence type="ECO:0000313" key="3">
    <source>
        <dbReference type="Proteomes" id="UP000199361"/>
    </source>
</evidence>
<protein>
    <submittedName>
        <fullName evidence="2">Uncharacterized protein</fullName>
    </submittedName>
</protein>
<sequence length="119" mass="13988">MQHDPCHWYENPDRPGERFLIPCCYERLEDPDTCTCELPIEELRRLRAENRELRARLDQRDRDFLDLAAAISGRPDARAIWDQMDAYRQRRAQVAAEDAQRAPHHTVRATPTLQDPLPP</sequence>
<dbReference type="Proteomes" id="UP000199361">
    <property type="component" value="Unassembled WGS sequence"/>
</dbReference>
<accession>A0A1I0LTS1</accession>